<accession>A0A937AK41</accession>
<dbReference type="AlphaFoldDB" id="A0A937AK41"/>
<dbReference type="InterPro" id="IPR018976">
    <property type="entry name" value="Imelysin-like"/>
</dbReference>
<protein>
    <submittedName>
        <fullName evidence="4">Peptidase</fullName>
    </submittedName>
</protein>
<comment type="subcellular location">
    <subcellularLocation>
        <location evidence="1">Cell envelope</location>
    </subcellularLocation>
</comment>
<keyword evidence="2" id="KW-0732">Signal</keyword>
<comment type="caution">
    <text evidence="4">The sequence shown here is derived from an EMBL/GenBank/DDBJ whole genome shotgun (WGS) entry which is preliminary data.</text>
</comment>
<name>A0A937AK41_9HYPH</name>
<sequence length="413" mass="46810">MRKFLFGHFLTNILLTFILLSSFSHTLAEVTLVDVLRQHTIIAHAQYEDALIESKELDHAIQLLIASPSKKKLDNARLEWIKARIPYQQSEVHRFGHRIMNLWNRKVNAWALDEGFIDYVDNNYVKDDAENPLNNANIIANNKIVVNGKEVDTSVISPELLQNLHGAGNIDTNITTGYHVIEFLLWGQDLNTTVRGPGNRPYTDFDTTQCTGGNCKKRADYLKAASKILISDLEKMTQLWNPDGEVTKMIMQDLQSGLSAMVIEMSSLSYGELAGERMNLGLVLHDSNQEIDRFSDNTHASYLNNIMSIMSNYTGEYTRINGEIIRGPSLSDLINSKNKNLDSEIKNQLSKALKDAYILAERAEHLESYDQMINSNNPEGNRIVRSVIDDLITLTESLKKIFIALDLKEFTEF</sequence>
<reference evidence="4" key="1">
    <citation type="submission" date="2019-02" db="EMBL/GenBank/DDBJ databases">
        <title>A novel Candidatus Liberibacter species associated with the New Zealand native fuchsia psyllid, Ctenarytaina fuchsiae.</title>
        <authorList>
            <person name="Thompson S.M."/>
            <person name="Jorgensen N."/>
            <person name="David C."/>
            <person name="Bulman S.R."/>
            <person name="Smith G.R."/>
        </authorList>
    </citation>
    <scope>NUCLEOTIDE SEQUENCE</scope>
    <source>
        <strain evidence="4">Oxford</strain>
    </source>
</reference>
<dbReference type="Proteomes" id="UP000736856">
    <property type="component" value="Unassembled WGS sequence"/>
</dbReference>
<evidence type="ECO:0000256" key="2">
    <source>
        <dbReference type="ARBA" id="ARBA00022729"/>
    </source>
</evidence>
<dbReference type="Gene3D" id="1.20.1420.20">
    <property type="entry name" value="M75 peptidase, HXXE motif"/>
    <property type="match status" value="1"/>
</dbReference>
<organism evidence="4 5">
    <name type="scientific">Candidatus Liberibacter ctenarytainae</name>
    <dbReference type="NCBI Taxonomy" id="2020335"/>
    <lineage>
        <taxon>Bacteria</taxon>
        <taxon>Pseudomonadati</taxon>
        <taxon>Pseudomonadota</taxon>
        <taxon>Alphaproteobacteria</taxon>
        <taxon>Hyphomicrobiales</taxon>
        <taxon>Rhizobiaceae</taxon>
        <taxon>Liberibacter</taxon>
    </lineage>
</organism>
<dbReference type="CDD" id="cd14657">
    <property type="entry name" value="Imelysin_IrpA-like"/>
    <property type="match status" value="1"/>
</dbReference>
<feature type="domain" description="Imelysin-like" evidence="3">
    <location>
        <begin position="43"/>
        <end position="397"/>
    </location>
</feature>
<dbReference type="EMBL" id="SEOL01000003">
    <property type="protein sequence ID" value="MBL0848926.1"/>
    <property type="molecule type" value="Genomic_DNA"/>
</dbReference>
<proteinExistence type="predicted"/>
<gene>
    <name evidence="4" type="ORF">EU981_02345</name>
</gene>
<dbReference type="Pfam" id="PF09375">
    <property type="entry name" value="Peptidase_M75"/>
    <property type="match status" value="1"/>
</dbReference>
<dbReference type="GO" id="GO:0030313">
    <property type="term" value="C:cell envelope"/>
    <property type="evidence" value="ECO:0007669"/>
    <property type="project" value="UniProtKB-SubCell"/>
</dbReference>
<evidence type="ECO:0000313" key="5">
    <source>
        <dbReference type="Proteomes" id="UP000736856"/>
    </source>
</evidence>
<dbReference type="InterPro" id="IPR038352">
    <property type="entry name" value="Imelysin_sf"/>
</dbReference>
<evidence type="ECO:0000313" key="4">
    <source>
        <dbReference type="EMBL" id="MBL0848926.1"/>
    </source>
</evidence>
<evidence type="ECO:0000259" key="3">
    <source>
        <dbReference type="Pfam" id="PF09375"/>
    </source>
</evidence>
<evidence type="ECO:0000256" key="1">
    <source>
        <dbReference type="ARBA" id="ARBA00004196"/>
    </source>
</evidence>